<name>A0A835EFB3_9POAL</name>
<dbReference type="AlphaFoldDB" id="A0A835EFB3"/>
<organism evidence="2 3">
    <name type="scientific">Digitaria exilis</name>
    <dbReference type="NCBI Taxonomy" id="1010633"/>
    <lineage>
        <taxon>Eukaryota</taxon>
        <taxon>Viridiplantae</taxon>
        <taxon>Streptophyta</taxon>
        <taxon>Embryophyta</taxon>
        <taxon>Tracheophyta</taxon>
        <taxon>Spermatophyta</taxon>
        <taxon>Magnoliopsida</taxon>
        <taxon>Liliopsida</taxon>
        <taxon>Poales</taxon>
        <taxon>Poaceae</taxon>
        <taxon>PACMAD clade</taxon>
        <taxon>Panicoideae</taxon>
        <taxon>Panicodae</taxon>
        <taxon>Paniceae</taxon>
        <taxon>Anthephorinae</taxon>
        <taxon>Digitaria</taxon>
    </lineage>
</organism>
<keyword evidence="1" id="KW-0812">Transmembrane</keyword>
<dbReference type="PANTHER" id="PTHR37898">
    <property type="entry name" value="OS05G0540200 PROTEIN"/>
    <property type="match status" value="1"/>
</dbReference>
<feature type="transmembrane region" description="Helical" evidence="1">
    <location>
        <begin position="35"/>
        <end position="55"/>
    </location>
</feature>
<evidence type="ECO:0000313" key="3">
    <source>
        <dbReference type="Proteomes" id="UP000636709"/>
    </source>
</evidence>
<dbReference type="Proteomes" id="UP000636709">
    <property type="component" value="Unassembled WGS sequence"/>
</dbReference>
<gene>
    <name evidence="2" type="ORF">HU200_039672</name>
</gene>
<keyword evidence="1" id="KW-0472">Membrane</keyword>
<proteinExistence type="predicted"/>
<comment type="caution">
    <text evidence="2">The sequence shown here is derived from an EMBL/GenBank/DDBJ whole genome shotgun (WGS) entry which is preliminary data.</text>
</comment>
<dbReference type="OrthoDB" id="2016662at2759"/>
<reference evidence="2" key="1">
    <citation type="submission" date="2020-07" db="EMBL/GenBank/DDBJ databases">
        <title>Genome sequence and genetic diversity analysis of an under-domesticated orphan crop, white fonio (Digitaria exilis).</title>
        <authorList>
            <person name="Bennetzen J.L."/>
            <person name="Chen S."/>
            <person name="Ma X."/>
            <person name="Wang X."/>
            <person name="Yssel A.E.J."/>
            <person name="Chaluvadi S.R."/>
            <person name="Johnson M."/>
            <person name="Gangashetty P."/>
            <person name="Hamidou F."/>
            <person name="Sanogo M.D."/>
            <person name="Zwaenepoel A."/>
            <person name="Wallace J."/>
            <person name="Van De Peer Y."/>
            <person name="Van Deynze A."/>
        </authorList>
    </citation>
    <scope>NUCLEOTIDE SEQUENCE</scope>
    <source>
        <tissue evidence="2">Leaves</tissue>
    </source>
</reference>
<evidence type="ECO:0000256" key="1">
    <source>
        <dbReference type="SAM" id="Phobius"/>
    </source>
</evidence>
<protein>
    <submittedName>
        <fullName evidence="2">Uncharacterized protein</fullName>
    </submittedName>
</protein>
<dbReference type="EMBL" id="JACEFO010001940">
    <property type="protein sequence ID" value="KAF8692434.1"/>
    <property type="molecule type" value="Genomic_DNA"/>
</dbReference>
<dbReference type="PANTHER" id="PTHR37898:SF1">
    <property type="entry name" value="OS05G0540200 PROTEIN"/>
    <property type="match status" value="1"/>
</dbReference>
<evidence type="ECO:0000313" key="2">
    <source>
        <dbReference type="EMBL" id="KAF8692434.1"/>
    </source>
</evidence>
<keyword evidence="1" id="KW-1133">Transmembrane helix</keyword>
<dbReference type="InterPro" id="IPR037759">
    <property type="entry name" value="At4g29660-like"/>
</dbReference>
<accession>A0A835EFB3</accession>
<sequence>MSSRFWRWYADRQFHKWEKTVVWDMVEPYRPPRSFAPLVGTYVAAFYTGVIGAAVTEQLYKVSRPHHFGFSIPPPPRWPLPAWRFSTGAAARARQVLVGMLARETAPCQRDFRLLFNSLFFPDSQEKYWEDHPGEAVPIMPPKFYWGPWRVMNGEVPRFIQSPEEPKTA</sequence>
<keyword evidence="3" id="KW-1185">Reference proteome</keyword>